<accession>A0AAW1QYN4</accession>
<feature type="chain" id="PRO_5043946032" evidence="1">
    <location>
        <begin position="27"/>
        <end position="102"/>
    </location>
</feature>
<dbReference type="EMBL" id="JALJOS010000021">
    <property type="protein sequence ID" value="KAK9826341.1"/>
    <property type="molecule type" value="Genomic_DNA"/>
</dbReference>
<dbReference type="AlphaFoldDB" id="A0AAW1QYN4"/>
<name>A0AAW1QYN4_9CHLO</name>
<evidence type="ECO:0000313" key="3">
    <source>
        <dbReference type="Proteomes" id="UP001438707"/>
    </source>
</evidence>
<protein>
    <submittedName>
        <fullName evidence="2">Uncharacterized protein</fullName>
    </submittedName>
</protein>
<proteinExistence type="predicted"/>
<evidence type="ECO:0000313" key="2">
    <source>
        <dbReference type="EMBL" id="KAK9826341.1"/>
    </source>
</evidence>
<comment type="caution">
    <text evidence="2">The sequence shown here is derived from an EMBL/GenBank/DDBJ whole genome shotgun (WGS) entry which is preliminary data.</text>
</comment>
<feature type="signal peptide" evidence="1">
    <location>
        <begin position="1"/>
        <end position="26"/>
    </location>
</feature>
<gene>
    <name evidence="2" type="ORF">WJX74_010703</name>
</gene>
<evidence type="ECO:0000256" key="1">
    <source>
        <dbReference type="SAM" id="SignalP"/>
    </source>
</evidence>
<keyword evidence="3" id="KW-1185">Reference proteome</keyword>
<keyword evidence="1" id="KW-0732">Signal</keyword>
<sequence>MAISKIRLMTQACILTLLLLGATVHAQNNRGDRVPSGGLSCFPSGSAAIGTCPQPTPYGAGAPLAQAACCTSTDDSSDCAYKAVGDYSDCAPGVYAYGACCQ</sequence>
<organism evidence="2 3">
    <name type="scientific">Apatococcus lobatus</name>
    <dbReference type="NCBI Taxonomy" id="904363"/>
    <lineage>
        <taxon>Eukaryota</taxon>
        <taxon>Viridiplantae</taxon>
        <taxon>Chlorophyta</taxon>
        <taxon>core chlorophytes</taxon>
        <taxon>Trebouxiophyceae</taxon>
        <taxon>Chlorellales</taxon>
        <taxon>Chlorellaceae</taxon>
        <taxon>Apatococcus</taxon>
    </lineage>
</organism>
<dbReference type="Proteomes" id="UP001438707">
    <property type="component" value="Unassembled WGS sequence"/>
</dbReference>
<reference evidence="2 3" key="1">
    <citation type="journal article" date="2024" name="Nat. Commun.">
        <title>Phylogenomics reveals the evolutionary origins of lichenization in chlorophyte algae.</title>
        <authorList>
            <person name="Puginier C."/>
            <person name="Libourel C."/>
            <person name="Otte J."/>
            <person name="Skaloud P."/>
            <person name="Haon M."/>
            <person name="Grisel S."/>
            <person name="Petersen M."/>
            <person name="Berrin J.G."/>
            <person name="Delaux P.M."/>
            <person name="Dal Grande F."/>
            <person name="Keller J."/>
        </authorList>
    </citation>
    <scope>NUCLEOTIDE SEQUENCE [LARGE SCALE GENOMIC DNA]</scope>
    <source>
        <strain evidence="2 3">SAG 2145</strain>
    </source>
</reference>